<dbReference type="SUPFAM" id="SSF47413">
    <property type="entry name" value="lambda repressor-like DNA-binding domains"/>
    <property type="match status" value="1"/>
</dbReference>
<feature type="domain" description="HTH cro/C1-type" evidence="2">
    <location>
        <begin position="7"/>
        <end position="61"/>
    </location>
</feature>
<dbReference type="SMART" id="SM00530">
    <property type="entry name" value="HTH_XRE"/>
    <property type="match status" value="1"/>
</dbReference>
<dbReference type="Gene3D" id="1.10.260.40">
    <property type="entry name" value="lambda repressor-like DNA-binding domains"/>
    <property type="match status" value="1"/>
</dbReference>
<dbReference type="RefSeq" id="WP_197114362.1">
    <property type="nucleotide sequence ID" value="NZ_JACBXQ010000001.1"/>
</dbReference>
<dbReference type="Pfam" id="PF01381">
    <property type="entry name" value="HTH_3"/>
    <property type="match status" value="1"/>
</dbReference>
<dbReference type="EMBL" id="JACBXQ010000001">
    <property type="protein sequence ID" value="MBG9985761.1"/>
    <property type="molecule type" value="Genomic_DNA"/>
</dbReference>
<sequence>MNIGANIHKYRIIQGCTQEDLAQYLKLNKATISKWENNQSYPNIQYLMPLASFFNVSVDDLLGFEKILSHEERNELFLRLKEQFSVELAEEQLAEIQSLCQTYASDDKTLIMLLQYIANQYSLQEDPQLLECCLHWTDHIMENSYDPVNLELASNFKALFLFYKQDYDTIIESFSPASYKLGIEILLAQSFAIKGQLDKAKEVLQVELYQEISLTLSSLTVMIQLRVGDVQQAIHCGQEMISIFDIKYLHPTCAADLFYEAAKYYMEVDESVALKFLNDYLDCISNFLAIFELHGDQFFDAIDTWLDNIPSGKESPLKYPQVLMNVRASIQEEGVFASLEQSAAYGSILKRLDQFEQVYGNKVD</sequence>
<keyword evidence="4" id="KW-1185">Reference proteome</keyword>
<name>A0ABS0LNM7_9LACT</name>
<evidence type="ECO:0000259" key="2">
    <source>
        <dbReference type="PROSITE" id="PS50943"/>
    </source>
</evidence>
<dbReference type="Proteomes" id="UP000721415">
    <property type="component" value="Unassembled WGS sequence"/>
</dbReference>
<proteinExistence type="predicted"/>
<dbReference type="PROSITE" id="PS50943">
    <property type="entry name" value="HTH_CROC1"/>
    <property type="match status" value="1"/>
</dbReference>
<evidence type="ECO:0000256" key="1">
    <source>
        <dbReference type="ARBA" id="ARBA00023125"/>
    </source>
</evidence>
<comment type="caution">
    <text evidence="3">The sequence shown here is derived from an EMBL/GenBank/DDBJ whole genome shotgun (WGS) entry which is preliminary data.</text>
</comment>
<dbReference type="PANTHER" id="PTHR46558">
    <property type="entry name" value="TRACRIPTIONAL REGULATORY PROTEIN-RELATED-RELATED"/>
    <property type="match status" value="1"/>
</dbReference>
<dbReference type="InterPro" id="IPR001387">
    <property type="entry name" value="Cro/C1-type_HTH"/>
</dbReference>
<keyword evidence="1" id="KW-0238">DNA-binding</keyword>
<accession>A0ABS0LNM7</accession>
<dbReference type="InterPro" id="IPR010982">
    <property type="entry name" value="Lambda_DNA-bd_dom_sf"/>
</dbReference>
<evidence type="ECO:0000313" key="3">
    <source>
        <dbReference type="EMBL" id="MBG9985761.1"/>
    </source>
</evidence>
<reference evidence="3 4" key="1">
    <citation type="submission" date="2020-07" db="EMBL/GenBank/DDBJ databases">
        <title>Facklamia lactis sp. nov., isolated from raw milk.</title>
        <authorList>
            <person name="Doll E.V."/>
            <person name="Huptas C."/>
            <person name="Staib L."/>
            <person name="Wenning M."/>
            <person name="Scherer S."/>
        </authorList>
    </citation>
    <scope>NUCLEOTIDE SEQUENCE [LARGE SCALE GENOMIC DNA]</scope>
    <source>
        <strain evidence="3 4">DSM 111018</strain>
    </source>
</reference>
<dbReference type="CDD" id="cd00093">
    <property type="entry name" value="HTH_XRE"/>
    <property type="match status" value="1"/>
</dbReference>
<gene>
    <name evidence="3" type="ORF">HZY91_02505</name>
</gene>
<protein>
    <submittedName>
        <fullName evidence="3">Helix-turn-helix transcriptional regulator</fullName>
    </submittedName>
</protein>
<organism evidence="3 4">
    <name type="scientific">Facklamia lactis</name>
    <dbReference type="NCBI Taxonomy" id="2749967"/>
    <lineage>
        <taxon>Bacteria</taxon>
        <taxon>Bacillati</taxon>
        <taxon>Bacillota</taxon>
        <taxon>Bacilli</taxon>
        <taxon>Lactobacillales</taxon>
        <taxon>Aerococcaceae</taxon>
        <taxon>Facklamia</taxon>
    </lineage>
</organism>
<dbReference type="PANTHER" id="PTHR46558:SF11">
    <property type="entry name" value="HTH-TYPE TRANSCRIPTIONAL REGULATOR XRE"/>
    <property type="match status" value="1"/>
</dbReference>
<evidence type="ECO:0000313" key="4">
    <source>
        <dbReference type="Proteomes" id="UP000721415"/>
    </source>
</evidence>